<dbReference type="Gene3D" id="3.40.190.290">
    <property type="match status" value="1"/>
</dbReference>
<keyword evidence="3" id="KW-0238">DNA-binding</keyword>
<reference evidence="6 7" key="1">
    <citation type="submission" date="2018-01" db="EMBL/GenBank/DDBJ databases">
        <title>The draft genome sequence of Cohaesibacter sp. H1304.</title>
        <authorList>
            <person name="Wang N.-N."/>
            <person name="Du Z.-J."/>
        </authorList>
    </citation>
    <scope>NUCLEOTIDE SEQUENCE [LARGE SCALE GENOMIC DNA]</scope>
    <source>
        <strain evidence="6 7">H1304</strain>
    </source>
</reference>
<organism evidence="6 7">
    <name type="scientific">Cohaesibacter celericrescens</name>
    <dbReference type="NCBI Taxonomy" id="2067669"/>
    <lineage>
        <taxon>Bacteria</taxon>
        <taxon>Pseudomonadati</taxon>
        <taxon>Pseudomonadota</taxon>
        <taxon>Alphaproteobacteria</taxon>
        <taxon>Hyphomicrobiales</taxon>
        <taxon>Cohaesibacteraceae</taxon>
    </lineage>
</organism>
<dbReference type="OrthoDB" id="7260751at2"/>
<dbReference type="PRINTS" id="PR00039">
    <property type="entry name" value="HTHLYSR"/>
</dbReference>
<dbReference type="InterPro" id="IPR036388">
    <property type="entry name" value="WH-like_DNA-bd_sf"/>
</dbReference>
<evidence type="ECO:0000313" key="6">
    <source>
        <dbReference type="EMBL" id="PLW75389.1"/>
    </source>
</evidence>
<proteinExistence type="inferred from homology"/>
<dbReference type="GO" id="GO:0010628">
    <property type="term" value="P:positive regulation of gene expression"/>
    <property type="evidence" value="ECO:0007669"/>
    <property type="project" value="TreeGrafter"/>
</dbReference>
<comment type="caution">
    <text evidence="6">The sequence shown here is derived from an EMBL/GenBank/DDBJ whole genome shotgun (WGS) entry which is preliminary data.</text>
</comment>
<dbReference type="AlphaFoldDB" id="A0A2N5XLJ0"/>
<dbReference type="SUPFAM" id="SSF53850">
    <property type="entry name" value="Periplasmic binding protein-like II"/>
    <property type="match status" value="1"/>
</dbReference>
<dbReference type="Gene3D" id="1.10.10.10">
    <property type="entry name" value="Winged helix-like DNA-binding domain superfamily/Winged helix DNA-binding domain"/>
    <property type="match status" value="1"/>
</dbReference>
<dbReference type="RefSeq" id="WP_101535542.1">
    <property type="nucleotide sequence ID" value="NZ_JBFHIU010000029.1"/>
</dbReference>
<gene>
    <name evidence="6" type="ORF">C0081_20185</name>
</gene>
<evidence type="ECO:0000256" key="3">
    <source>
        <dbReference type="ARBA" id="ARBA00023125"/>
    </source>
</evidence>
<dbReference type="InterPro" id="IPR000847">
    <property type="entry name" value="LysR_HTH_N"/>
</dbReference>
<dbReference type="InterPro" id="IPR036390">
    <property type="entry name" value="WH_DNA-bd_sf"/>
</dbReference>
<dbReference type="InterPro" id="IPR005119">
    <property type="entry name" value="LysR_subst-bd"/>
</dbReference>
<dbReference type="PANTHER" id="PTHR30427:SF1">
    <property type="entry name" value="TRANSCRIPTIONAL ACTIVATOR PROTEIN LYSR"/>
    <property type="match status" value="1"/>
</dbReference>
<dbReference type="EMBL" id="PKUQ01000052">
    <property type="protein sequence ID" value="PLW75389.1"/>
    <property type="molecule type" value="Genomic_DNA"/>
</dbReference>
<name>A0A2N5XLJ0_9HYPH</name>
<dbReference type="SUPFAM" id="SSF46785">
    <property type="entry name" value="Winged helix' DNA-binding domain"/>
    <property type="match status" value="1"/>
</dbReference>
<dbReference type="GO" id="GO:0043565">
    <property type="term" value="F:sequence-specific DNA binding"/>
    <property type="evidence" value="ECO:0007669"/>
    <property type="project" value="TreeGrafter"/>
</dbReference>
<dbReference type="Pfam" id="PF03466">
    <property type="entry name" value="LysR_substrate"/>
    <property type="match status" value="1"/>
</dbReference>
<dbReference type="Pfam" id="PF00126">
    <property type="entry name" value="HTH_1"/>
    <property type="match status" value="1"/>
</dbReference>
<evidence type="ECO:0000256" key="1">
    <source>
        <dbReference type="ARBA" id="ARBA00009437"/>
    </source>
</evidence>
<dbReference type="PANTHER" id="PTHR30427">
    <property type="entry name" value="TRANSCRIPTIONAL ACTIVATOR PROTEIN LYSR"/>
    <property type="match status" value="1"/>
</dbReference>
<evidence type="ECO:0000259" key="5">
    <source>
        <dbReference type="PROSITE" id="PS50931"/>
    </source>
</evidence>
<evidence type="ECO:0000256" key="2">
    <source>
        <dbReference type="ARBA" id="ARBA00023015"/>
    </source>
</evidence>
<dbReference type="Proteomes" id="UP000234881">
    <property type="component" value="Unassembled WGS sequence"/>
</dbReference>
<evidence type="ECO:0000256" key="4">
    <source>
        <dbReference type="ARBA" id="ARBA00023163"/>
    </source>
</evidence>
<keyword evidence="7" id="KW-1185">Reference proteome</keyword>
<dbReference type="PROSITE" id="PS50931">
    <property type="entry name" value="HTH_LYSR"/>
    <property type="match status" value="1"/>
</dbReference>
<protein>
    <submittedName>
        <fullName evidence="6">LysR family transcriptional regulator</fullName>
    </submittedName>
</protein>
<feature type="domain" description="HTH lysR-type" evidence="5">
    <location>
        <begin position="1"/>
        <end position="58"/>
    </location>
</feature>
<sequence length="301" mass="33819">MRLRQIEAFRATMNTGTITGAAHMMSVTQPSVSRLIADLEENLGFRLFDRKSSRLQPTEEASRFYQEVERTFAGIDQLEHVAERIRQEQMGLLNVFSTPALSASLLPSIVKKFHETHPKTEVRLDVRVPMEIFRQLQANTGDVAISNHAAELPGVVQEPLINAVFICALPEGHRLAAKEVITPQDLEGETIIGLSSEGPLNWNKIFKTFEDKGVMYHKWLTTQHAETGYAMVAEGIGIGILEPFSARRWSKIGVVIRPLRPKFDFAFSICFSANKARSSIAQDFAQIVREQLKNDPLPFQC</sequence>
<comment type="similarity">
    <text evidence="1">Belongs to the LysR transcriptional regulatory family.</text>
</comment>
<accession>A0A2N5XLJ0</accession>
<evidence type="ECO:0000313" key="7">
    <source>
        <dbReference type="Proteomes" id="UP000234881"/>
    </source>
</evidence>
<keyword evidence="4" id="KW-0804">Transcription</keyword>
<keyword evidence="2" id="KW-0805">Transcription regulation</keyword>
<dbReference type="GO" id="GO:0003700">
    <property type="term" value="F:DNA-binding transcription factor activity"/>
    <property type="evidence" value="ECO:0007669"/>
    <property type="project" value="InterPro"/>
</dbReference>